<feature type="compositionally biased region" description="Low complexity" evidence="1">
    <location>
        <begin position="239"/>
        <end position="252"/>
    </location>
</feature>
<reference evidence="3 4" key="1">
    <citation type="submission" date="2023-10" db="EMBL/GenBank/DDBJ databases">
        <title>Development of a sustainable strategy for remediation of hydrocarbon-contaminated territories based on the waste exchange concept.</title>
        <authorList>
            <person name="Krivoruchko A."/>
        </authorList>
    </citation>
    <scope>NUCLEOTIDE SEQUENCE</scope>
    <source>
        <strain evidence="2 4">IEGM 1266</strain>
        <strain evidence="3">IEGM 1279</strain>
    </source>
</reference>
<dbReference type="Proteomes" id="UP001185779">
    <property type="component" value="Unassembled WGS sequence"/>
</dbReference>
<evidence type="ECO:0000313" key="4">
    <source>
        <dbReference type="Proteomes" id="UP001185779"/>
    </source>
</evidence>
<proteinExistence type="predicted"/>
<dbReference type="RefSeq" id="WP_024497438.1">
    <property type="nucleotide sequence ID" value="NZ_CP091855.1"/>
</dbReference>
<dbReference type="EMBL" id="JAWLKI010000013">
    <property type="protein sequence ID" value="MDV6308325.1"/>
    <property type="molecule type" value="Genomic_DNA"/>
</dbReference>
<accession>A0AAE4R9Q2</accession>
<organism evidence="3 5">
    <name type="scientific">Gordonia amicalis</name>
    <dbReference type="NCBI Taxonomy" id="89053"/>
    <lineage>
        <taxon>Bacteria</taxon>
        <taxon>Bacillati</taxon>
        <taxon>Actinomycetota</taxon>
        <taxon>Actinomycetes</taxon>
        <taxon>Mycobacteriales</taxon>
        <taxon>Gordoniaceae</taxon>
        <taxon>Gordonia</taxon>
    </lineage>
</organism>
<dbReference type="EMBL" id="JAWLKH010000032">
    <property type="protein sequence ID" value="MDV6314352.1"/>
    <property type="molecule type" value="Genomic_DNA"/>
</dbReference>
<comment type="caution">
    <text evidence="3">The sequence shown here is derived from an EMBL/GenBank/DDBJ whole genome shotgun (WGS) entry which is preliminary data.</text>
</comment>
<keyword evidence="4" id="KW-1185">Reference proteome</keyword>
<evidence type="ECO:0000313" key="3">
    <source>
        <dbReference type="EMBL" id="MDV6314352.1"/>
    </source>
</evidence>
<protein>
    <submittedName>
        <fullName evidence="3">Uncharacterized protein</fullName>
    </submittedName>
</protein>
<evidence type="ECO:0000256" key="1">
    <source>
        <dbReference type="SAM" id="MobiDB-lite"/>
    </source>
</evidence>
<name>A0AAE4R9Q2_9ACTN</name>
<feature type="compositionally biased region" description="Polar residues" evidence="1">
    <location>
        <begin position="345"/>
        <end position="357"/>
    </location>
</feature>
<gene>
    <name evidence="2" type="ORF">R3P94_13530</name>
    <name evidence="3" type="ORF">R3Q15_21125</name>
</gene>
<dbReference type="AlphaFoldDB" id="A0AAE4R9Q2"/>
<dbReference type="Proteomes" id="UP001185922">
    <property type="component" value="Unassembled WGS sequence"/>
</dbReference>
<feature type="region of interest" description="Disordered" evidence="1">
    <location>
        <begin position="239"/>
        <end position="384"/>
    </location>
</feature>
<evidence type="ECO:0000313" key="5">
    <source>
        <dbReference type="Proteomes" id="UP001185922"/>
    </source>
</evidence>
<dbReference type="GeneID" id="77172517"/>
<evidence type="ECO:0000313" key="2">
    <source>
        <dbReference type="EMBL" id="MDV6308325.1"/>
    </source>
</evidence>
<sequence>MLNHPDAQGDGASFAFLPGSVAGTSSPSAGDVAFALAVLGLGVATASADDTGSVTCFGALAIATSSSAGACTNVLGAFDFRYDRLKKEIQFGLTNPGTLLTGDRSLEDILDDVVLGGGSAKALTKDFVRVTLGQSAGTHRIAVTTSYGFAPVIVGGSDSNVADPVYGPGAITLDWLGSTIVLFPVVTVGGDTYVNYLGVPQIRSGVPTDRADLTPTIQTGSFTLPWGVTLPAKAMTLGPHVVPPVTGTPTDPGSGGGSGNDQGNTTKPGPDPGIFEDTQPLDPGPGPRGEHGGSPSGPGGEQSDDTTPGADPIGDVPAVSDSSTTEKEPVPDSGGSDLKTVVDDGSSTGETKVTTADGSRAESGAGAATETVAEDGGDRRTTAE</sequence>